<feature type="chain" id="PRO_5035235578" evidence="8">
    <location>
        <begin position="25"/>
        <end position="431"/>
    </location>
</feature>
<sequence>MKTAQLLSASALLALALQSTQVNAAALADIYQQALANDPQLKSAEATYLAGTEAVPQARAGLLPNVSLSANTTWTESDTAAFNNNGYTVALNQPLFDANAWFSFKRGQAQSEQARLQFDLAQQNLILRSVEAYLNVLRAQNTLETTQAQERAIKRRLDQVNAQFEVGLIAITDVQEAQASFDNARVARIEAEGDLENSYEALERLTGQEVGKADLLREDYPVQTPTPDTPDRWLDKAWKGNLNLRVADAAVEASRRTAQAARSGHLPTLSLAASYDYDNGTATADNINDTNSIGLTFSLPLYSGGATSSQSRQTTQQMIAVQQDREDTLRAVTQSTRSLLRDLRTDVLSVQARKQSIKSSETALKATEEGFNVGTRNVVDVLNAEQQLYSAQRDYANARFDYVFNLFSFKQQVGSLSPDDLNALDQWLTKP</sequence>
<feature type="signal peptide" evidence="8">
    <location>
        <begin position="1"/>
        <end position="24"/>
    </location>
</feature>
<dbReference type="GO" id="GO:0015562">
    <property type="term" value="F:efflux transmembrane transporter activity"/>
    <property type="evidence" value="ECO:0007669"/>
    <property type="project" value="InterPro"/>
</dbReference>
<organism evidence="9 10">
    <name type="scientific">Pontibacterium sinense</name>
    <dbReference type="NCBI Taxonomy" id="2781979"/>
    <lineage>
        <taxon>Bacteria</taxon>
        <taxon>Pseudomonadati</taxon>
        <taxon>Pseudomonadota</taxon>
        <taxon>Gammaproteobacteria</taxon>
        <taxon>Oceanospirillales</taxon>
        <taxon>Oceanospirillaceae</taxon>
        <taxon>Pontibacterium</taxon>
    </lineage>
</organism>
<keyword evidence="10" id="KW-1185">Reference proteome</keyword>
<evidence type="ECO:0000256" key="2">
    <source>
        <dbReference type="ARBA" id="ARBA00007613"/>
    </source>
</evidence>
<dbReference type="EMBL" id="JADEYS010000031">
    <property type="protein sequence ID" value="MBE9399606.1"/>
    <property type="molecule type" value="Genomic_DNA"/>
</dbReference>
<keyword evidence="7" id="KW-0998">Cell outer membrane</keyword>
<dbReference type="InterPro" id="IPR051906">
    <property type="entry name" value="TolC-like"/>
</dbReference>
<dbReference type="InterPro" id="IPR003423">
    <property type="entry name" value="OMP_efflux"/>
</dbReference>
<dbReference type="PANTHER" id="PTHR30026:SF20">
    <property type="entry name" value="OUTER MEMBRANE PROTEIN TOLC"/>
    <property type="match status" value="1"/>
</dbReference>
<evidence type="ECO:0000313" key="10">
    <source>
        <dbReference type="Proteomes" id="UP000640333"/>
    </source>
</evidence>
<dbReference type="GO" id="GO:0015288">
    <property type="term" value="F:porin activity"/>
    <property type="evidence" value="ECO:0007669"/>
    <property type="project" value="TreeGrafter"/>
</dbReference>
<evidence type="ECO:0000256" key="7">
    <source>
        <dbReference type="ARBA" id="ARBA00023237"/>
    </source>
</evidence>
<accession>A0A8J7FHZ5</accession>
<dbReference type="InterPro" id="IPR010130">
    <property type="entry name" value="T1SS_OMP_TolC"/>
</dbReference>
<comment type="similarity">
    <text evidence="2">Belongs to the outer membrane factor (OMF) (TC 1.B.17) family.</text>
</comment>
<gene>
    <name evidence="9" type="ORF">IOQ59_20275</name>
</gene>
<evidence type="ECO:0000256" key="1">
    <source>
        <dbReference type="ARBA" id="ARBA00004442"/>
    </source>
</evidence>
<evidence type="ECO:0000313" key="9">
    <source>
        <dbReference type="EMBL" id="MBE9399606.1"/>
    </source>
</evidence>
<evidence type="ECO:0000256" key="4">
    <source>
        <dbReference type="ARBA" id="ARBA00022452"/>
    </source>
</evidence>
<keyword evidence="8" id="KW-0732">Signal</keyword>
<keyword evidence="3" id="KW-0813">Transport</keyword>
<reference evidence="9" key="1">
    <citation type="submission" date="2020-10" db="EMBL/GenBank/DDBJ databases">
        <title>Bacterium isolated from coastal waters sediment.</title>
        <authorList>
            <person name="Chen R.-J."/>
            <person name="Lu D.-C."/>
            <person name="Zhu K.-L."/>
            <person name="Du Z.-J."/>
        </authorList>
    </citation>
    <scope>NUCLEOTIDE SEQUENCE</scope>
    <source>
        <strain evidence="9">N1Y112</strain>
    </source>
</reference>
<proteinExistence type="inferred from homology"/>
<dbReference type="Proteomes" id="UP000640333">
    <property type="component" value="Unassembled WGS sequence"/>
</dbReference>
<dbReference type="Pfam" id="PF02321">
    <property type="entry name" value="OEP"/>
    <property type="match status" value="2"/>
</dbReference>
<dbReference type="GO" id="GO:1990281">
    <property type="term" value="C:efflux pump complex"/>
    <property type="evidence" value="ECO:0007669"/>
    <property type="project" value="TreeGrafter"/>
</dbReference>
<dbReference type="PANTHER" id="PTHR30026">
    <property type="entry name" value="OUTER MEMBRANE PROTEIN TOLC"/>
    <property type="match status" value="1"/>
</dbReference>
<comment type="subcellular location">
    <subcellularLocation>
        <location evidence="1">Cell outer membrane</location>
    </subcellularLocation>
</comment>
<name>A0A8J7FHZ5_9GAMM</name>
<dbReference type="RefSeq" id="WP_193955302.1">
    <property type="nucleotide sequence ID" value="NZ_JADEYS010000031.1"/>
</dbReference>
<dbReference type="SUPFAM" id="SSF56954">
    <property type="entry name" value="Outer membrane efflux proteins (OEP)"/>
    <property type="match status" value="1"/>
</dbReference>
<dbReference type="GO" id="GO:0009279">
    <property type="term" value="C:cell outer membrane"/>
    <property type="evidence" value="ECO:0007669"/>
    <property type="project" value="UniProtKB-SubCell"/>
</dbReference>
<evidence type="ECO:0000256" key="6">
    <source>
        <dbReference type="ARBA" id="ARBA00023136"/>
    </source>
</evidence>
<evidence type="ECO:0000256" key="5">
    <source>
        <dbReference type="ARBA" id="ARBA00022692"/>
    </source>
</evidence>
<dbReference type="AlphaFoldDB" id="A0A8J7FHZ5"/>
<keyword evidence="4" id="KW-1134">Transmembrane beta strand</keyword>
<dbReference type="Gene3D" id="1.20.1600.10">
    <property type="entry name" value="Outer membrane efflux proteins (OEP)"/>
    <property type="match status" value="1"/>
</dbReference>
<keyword evidence="5" id="KW-0812">Transmembrane</keyword>
<evidence type="ECO:0000256" key="3">
    <source>
        <dbReference type="ARBA" id="ARBA00022448"/>
    </source>
</evidence>
<protein>
    <submittedName>
        <fullName evidence="9">TolC family outer membrane protein</fullName>
    </submittedName>
</protein>
<evidence type="ECO:0000256" key="8">
    <source>
        <dbReference type="SAM" id="SignalP"/>
    </source>
</evidence>
<keyword evidence="6" id="KW-0472">Membrane</keyword>
<comment type="caution">
    <text evidence="9">The sequence shown here is derived from an EMBL/GenBank/DDBJ whole genome shotgun (WGS) entry which is preliminary data.</text>
</comment>
<dbReference type="NCBIfam" id="TIGR01844">
    <property type="entry name" value="type_I_sec_TolC"/>
    <property type="match status" value="1"/>
</dbReference>